<comment type="caution">
    <text evidence="1">The sequence shown here is derived from an EMBL/GenBank/DDBJ whole genome shotgun (WGS) entry which is preliminary data.</text>
</comment>
<sequence>MHSSKLFIKGVLGLRIPHSWELRRSYLEAVDKDYKDQDAILHYVYGIDFGPTAFIATEEGYIWIGQLGVEEGDCVCVLLGTELPMILRPTPFVDFLVVGSYFIHGLVDGEALLGPIPSP</sequence>
<accession>A0A4Z1F9W3</accession>
<name>A0A4Z1F9W3_9HELO</name>
<dbReference type="AlphaFoldDB" id="A0A4Z1F9W3"/>
<keyword evidence="2" id="KW-1185">Reference proteome</keyword>
<protein>
    <recommendedName>
        <fullName evidence="3">Heterokaryon incompatibility domain-containing protein</fullName>
    </recommendedName>
</protein>
<organism evidence="1 2">
    <name type="scientific">Botrytis paeoniae</name>
    <dbReference type="NCBI Taxonomy" id="278948"/>
    <lineage>
        <taxon>Eukaryota</taxon>
        <taxon>Fungi</taxon>
        <taxon>Dikarya</taxon>
        <taxon>Ascomycota</taxon>
        <taxon>Pezizomycotina</taxon>
        <taxon>Leotiomycetes</taxon>
        <taxon>Helotiales</taxon>
        <taxon>Sclerotiniaceae</taxon>
        <taxon>Botrytis</taxon>
    </lineage>
</organism>
<evidence type="ECO:0000313" key="1">
    <source>
        <dbReference type="EMBL" id="TGO20288.1"/>
    </source>
</evidence>
<proteinExistence type="predicted"/>
<reference evidence="1 2" key="1">
    <citation type="submission" date="2017-12" db="EMBL/GenBank/DDBJ databases">
        <title>Comparative genomics of Botrytis spp.</title>
        <authorList>
            <person name="Valero-Jimenez C.A."/>
            <person name="Tapia P."/>
            <person name="Veloso J."/>
            <person name="Silva-Moreno E."/>
            <person name="Staats M."/>
            <person name="Valdes J.H."/>
            <person name="Van Kan J.A.L."/>
        </authorList>
    </citation>
    <scope>NUCLEOTIDE SEQUENCE [LARGE SCALE GENOMIC DNA]</scope>
    <source>
        <strain evidence="1 2">Bp0003</strain>
    </source>
</reference>
<evidence type="ECO:0000313" key="2">
    <source>
        <dbReference type="Proteomes" id="UP000297910"/>
    </source>
</evidence>
<dbReference type="Proteomes" id="UP000297910">
    <property type="component" value="Unassembled WGS sequence"/>
</dbReference>
<dbReference type="Pfam" id="PF26639">
    <property type="entry name" value="Het-6_barrel"/>
    <property type="match status" value="1"/>
</dbReference>
<dbReference type="EMBL" id="PQXI01000312">
    <property type="protein sequence ID" value="TGO20288.1"/>
    <property type="molecule type" value="Genomic_DNA"/>
</dbReference>
<evidence type="ECO:0008006" key="3">
    <source>
        <dbReference type="Google" id="ProtNLM"/>
    </source>
</evidence>
<gene>
    <name evidence="1" type="ORF">BPAE_0314g00100</name>
</gene>